<dbReference type="Proteomes" id="UP000053176">
    <property type="component" value="Unassembled WGS sequence"/>
</dbReference>
<keyword evidence="3 5" id="KW-1133">Transmembrane helix</keyword>
<name>A0A117N3I3_RHILI</name>
<dbReference type="AlphaFoldDB" id="A0A117N3I3"/>
<evidence type="ECO:0000256" key="4">
    <source>
        <dbReference type="ARBA" id="ARBA00023136"/>
    </source>
</evidence>
<proteinExistence type="predicted"/>
<accession>A0A117N3I3</accession>
<evidence type="ECO:0000256" key="5">
    <source>
        <dbReference type="SAM" id="Phobius"/>
    </source>
</evidence>
<sequence length="140" mass="14890">MSDTSSGIIHGGKSRIAGYLMSGLAVAFMIFDGGIKLVPLQAVTDSMRQYGFPTGDGFARGLGALLLICTVLYVYRRTAVLGAILLTAYLGGAVVTQLRAGAPIFSHLLFGVYLGVFVWGGLYLRDGRIRALIPFDAADR</sequence>
<comment type="caution">
    <text evidence="6">The sequence shown here is derived from an EMBL/GenBank/DDBJ whole genome shotgun (WGS) entry which is preliminary data.</text>
</comment>
<evidence type="ECO:0000256" key="2">
    <source>
        <dbReference type="ARBA" id="ARBA00022692"/>
    </source>
</evidence>
<organism evidence="6 7">
    <name type="scientific">Rhizobium loti</name>
    <name type="common">Mesorhizobium loti</name>
    <dbReference type="NCBI Taxonomy" id="381"/>
    <lineage>
        <taxon>Bacteria</taxon>
        <taxon>Pseudomonadati</taxon>
        <taxon>Pseudomonadota</taxon>
        <taxon>Alphaproteobacteria</taxon>
        <taxon>Hyphomicrobiales</taxon>
        <taxon>Phyllobacteriaceae</taxon>
        <taxon>Mesorhizobium</taxon>
    </lineage>
</organism>
<feature type="transmembrane region" description="Helical" evidence="5">
    <location>
        <begin position="58"/>
        <end position="75"/>
    </location>
</feature>
<evidence type="ECO:0000313" key="7">
    <source>
        <dbReference type="Proteomes" id="UP000053176"/>
    </source>
</evidence>
<dbReference type="OrthoDB" id="9811373at2"/>
<dbReference type="InterPro" id="IPR032808">
    <property type="entry name" value="DoxX"/>
</dbReference>
<dbReference type="Pfam" id="PF13564">
    <property type="entry name" value="DoxX_2"/>
    <property type="match status" value="1"/>
</dbReference>
<evidence type="ECO:0000313" key="6">
    <source>
        <dbReference type="EMBL" id="KUM26463.1"/>
    </source>
</evidence>
<comment type="subcellular location">
    <subcellularLocation>
        <location evidence="1">Membrane</location>
        <topology evidence="1">Multi-pass membrane protein</topology>
    </subcellularLocation>
</comment>
<evidence type="ECO:0000256" key="3">
    <source>
        <dbReference type="ARBA" id="ARBA00022989"/>
    </source>
</evidence>
<keyword evidence="2 5" id="KW-0812">Transmembrane</keyword>
<feature type="transmembrane region" description="Helical" evidence="5">
    <location>
        <begin position="16"/>
        <end position="38"/>
    </location>
</feature>
<reference evidence="6 7" key="1">
    <citation type="submission" date="2015-12" db="EMBL/GenBank/DDBJ databases">
        <title>Draft genome sequence of Mesorhizobium sp. UFLA 01-765, a multitolerant efficient symbiont and plant-growth promoting strain isolated from Zn-mining soil using Leucaena leucocephala as a trap plant.</title>
        <authorList>
            <person name="Rangel W.M."/>
            <person name="Thijs S."/>
            <person name="Longatti S.M."/>
            <person name="Moreira F.M."/>
            <person name="Weyens N."/>
            <person name="Vangronsveld J."/>
            <person name="Van Hamme J.D."/>
            <person name="Bottos E.M."/>
            <person name="Rineau F."/>
        </authorList>
    </citation>
    <scope>NUCLEOTIDE SEQUENCE [LARGE SCALE GENOMIC DNA]</scope>
    <source>
        <strain evidence="6 7">UFLA 01-765</strain>
    </source>
</reference>
<dbReference type="EMBL" id="LPWA01000105">
    <property type="protein sequence ID" value="KUM26463.1"/>
    <property type="molecule type" value="Genomic_DNA"/>
</dbReference>
<evidence type="ECO:0000256" key="1">
    <source>
        <dbReference type="ARBA" id="ARBA00004141"/>
    </source>
</evidence>
<feature type="transmembrane region" description="Helical" evidence="5">
    <location>
        <begin position="104"/>
        <end position="124"/>
    </location>
</feature>
<keyword evidence="4 5" id="KW-0472">Membrane</keyword>
<evidence type="ECO:0008006" key="8">
    <source>
        <dbReference type="Google" id="ProtNLM"/>
    </source>
</evidence>
<dbReference type="GO" id="GO:0016020">
    <property type="term" value="C:membrane"/>
    <property type="evidence" value="ECO:0007669"/>
    <property type="project" value="UniProtKB-SubCell"/>
</dbReference>
<gene>
    <name evidence="6" type="ORF">AU467_21210</name>
</gene>
<protein>
    <recommendedName>
        <fullName evidence="8">DoxX family protein</fullName>
    </recommendedName>
</protein>
<feature type="transmembrane region" description="Helical" evidence="5">
    <location>
        <begin position="80"/>
        <end position="98"/>
    </location>
</feature>